<dbReference type="Pfam" id="PF04851">
    <property type="entry name" value="ResIII"/>
    <property type="match status" value="1"/>
</dbReference>
<dbReference type="PATRIC" id="fig|796941.3.peg.1540"/>
<feature type="compositionally biased region" description="Basic and acidic residues" evidence="1">
    <location>
        <begin position="606"/>
        <end position="644"/>
    </location>
</feature>
<dbReference type="GO" id="GO:0005524">
    <property type="term" value="F:ATP binding"/>
    <property type="evidence" value="ECO:0007669"/>
    <property type="project" value="InterPro"/>
</dbReference>
<dbReference type="InterPro" id="IPR027417">
    <property type="entry name" value="P-loop_NTPase"/>
</dbReference>
<organism evidence="3 4">
    <name type="scientific">Peptoanaerobacter stomatis</name>
    <dbReference type="NCBI Taxonomy" id="796937"/>
    <lineage>
        <taxon>Bacteria</taxon>
        <taxon>Bacillati</taxon>
        <taxon>Bacillota</taxon>
        <taxon>Clostridia</taxon>
        <taxon>Peptostreptococcales</taxon>
        <taxon>Filifactoraceae</taxon>
        <taxon>Peptoanaerobacter</taxon>
    </lineage>
</organism>
<keyword evidence="4" id="KW-1185">Reference proteome</keyword>
<dbReference type="InterPro" id="IPR052933">
    <property type="entry name" value="DNA_Protect_Modify"/>
</dbReference>
<gene>
    <name evidence="3" type="ORF">HMPREF1143_0252</name>
</gene>
<feature type="domain" description="Helicase C-terminal" evidence="2">
    <location>
        <begin position="3075"/>
        <end position="3241"/>
    </location>
</feature>
<dbReference type="Gene3D" id="3.40.50.150">
    <property type="entry name" value="Vaccinia Virus protein VP39"/>
    <property type="match status" value="1"/>
</dbReference>
<feature type="compositionally biased region" description="Polar residues" evidence="1">
    <location>
        <begin position="674"/>
        <end position="685"/>
    </location>
</feature>
<accession>J5UCQ1</accession>
<dbReference type="Pfam" id="PF00271">
    <property type="entry name" value="Helicase_C"/>
    <property type="match status" value="1"/>
</dbReference>
<dbReference type="GO" id="GO:0016787">
    <property type="term" value="F:hydrolase activity"/>
    <property type="evidence" value="ECO:0007669"/>
    <property type="project" value="InterPro"/>
</dbReference>
<name>J5UCQ1_9FIRM</name>
<dbReference type="InterPro" id="IPR001650">
    <property type="entry name" value="Helicase_C-like"/>
</dbReference>
<dbReference type="PANTHER" id="PTHR41313:SF1">
    <property type="entry name" value="DNA METHYLASE ADENINE-SPECIFIC DOMAIN-CONTAINING PROTEIN"/>
    <property type="match status" value="1"/>
</dbReference>
<keyword evidence="3" id="KW-0547">Nucleotide-binding</keyword>
<keyword evidence="3" id="KW-0347">Helicase</keyword>
<dbReference type="Gene3D" id="3.40.50.300">
    <property type="entry name" value="P-loop containing nucleotide triphosphate hydrolases"/>
    <property type="match status" value="2"/>
</dbReference>
<evidence type="ECO:0000313" key="3">
    <source>
        <dbReference type="EMBL" id="EJU21539.1"/>
    </source>
</evidence>
<sequence length="3711" mass="430372">MNGIIKNYEDIPYELKREKHWCLYKIIQRDGRNTKLPLMPNGKPAKSNDKTTWFSYEACIAALNRNIGDGLGFMLGDGYIGIDIDKVSDDIMEYSMDYHANSMTADFLREISTYAEISPSKTGLHFIGKGEVPGERKRYKNLEIYDKDRFFTVTGNVIKDRDRNKVINIDSELKPLYEKYMPKINKISAENKTSPTLTFYKGEQDILEKLFDRGYFSYTGEDLRRVYYGNYESYFNSRSEADFFMLQRLLYYTADVEQSISFMENSGLKREKWYKRRGNTDYIHYIADKAIGSINQFYDWGKEKPLKDKAEEKRHENKRKKEGDTVQRYEFREVKQILDFSKEEFRENIDRYETYLRVVGNNYKYPYFNQLSIYAVNEKATACAEYDYWKSIGRNVSRGEKGIPVLDIEREKIKYIFDVSQTVSLNHNISEVKLWKYHNEKHIAALDTLIDAFKEKNSSLIFSTEDKLNTLVLLYTRQILNKALDSLSDETLKENSKVDILHFLEESAKVSVYERMGLHFLGDREKLKLLSGVSSTQDIDRLLAYTSNNVKRILTDIGREIAKKEEREKLSEIQKREQTKKEQERYNTITDEINRTTEIIENEKEIKEGGLEDERNRSIGEKGIHSGKRDLYTDRERESVRETGRNLQTGEDGGRSGSVNPEYENAGEIELKQTESVWQSETEISQRGKRGRISDYADGRKPNESSVGYSGTGGEFLGYRGTENERSLGNDNQDAGSGLSEVRRTEEESGHDTYKNGDGTDRLGIDEYHEENIQKIKQDYIGNGGKEVDKASFSFAQNTVSQGRFQFPLRQEEIELVLIHGGNEDSLRLKILAEYSKGKSMEELAHFLQNTFKGGNGYEVEGKKVCAWCDKEGIYLSNDVSSREEPSQVLSWVDVAKRIGMLIEKGQYATNVEVAEVFSFERKELAEKLWFLKGDFADEIKNIYLPILNRDEKKGYPDKTEELAENLKNLEFRNILRKEYETFLQDYYKNPSILRFHYHKTIDILQRLQDLEIPRKDFISNMMEITNIKGFITEDEIDETLRGGSGISDGKKRIYNFFNENNSLQERAEFLKKEYGTGGHSHALSGARGSSEWHDAKGMKLEKENCGDIFLNWNQAAKRIQTLIESGRYIEKEELTEQTENREDIKENIADRNEPFKEESVSETENGRDYWIVEFNEGLGLIEKNYAGELVTKELLDEIKELDEKIRVHNKTVGEDEYGEMTDEWVGYSKFYFDHIVDGEVEEHFRIDIGDGNEVNQRDFQYLYEQMNISRETEEHNAEDIDNTLKDILEKESMTVVSNEEDYKKLFPYFKNFAYTDGSKFEEYNPFEEDKELSDLARFTFFKNNDGEYRVAYNNTDSLIYSSNVDRFLERIKALETEIEDDIAKTAAEDKIAVKVGNYYAVMDQDKVKDISLDETGTKVYPSNDNFEGKVYPLYKGITFEESSKIDALFDEIATSMKEVNLTDLNDVFYLENQGLYEISSDKVTEEKGGFDFEVASFNEQFPDYYNDIYVYNRNLKIDDAYQNIAYINRENEIHFNINLPEEEKAKVLELRDKKEILSALIFKEVKDVGEYQFHPQSEEFILDEKNILEDLLKAPEHITDNIDEKEGYEAELVLDMKNKQLKQNLRYNGYMLSSNLAIQYDSYHEMLQNLPYLLDDNHRNVMLTGYINQQIDKANEEKKEQIKVPIYQEGMQVKYQGKEYVISEIQDYKTYKTIKLDDNEGYLNGFITGSEIIPFRNESELDLEIVSTTEKLQEKNINDEDLILLDIEDYNKKGLSVIFQNKEYEITGNNFNPFGMSRLQLVSNTEKLMTEVFYTQERPVANLYAKRESLDQFKPSLNLGEDKSELLHHNLDVINDTGSIPPVNYKIIREDEILPPSERLKNNIEAIKVLKEIEERHSHATKEEQDILSRYVGWGGLSDVFDEEKQGQWKDAREFLKENLSSSEYDAARESTLTAFYTPKVVIDSIYKALSNIGFENGNILEPSMGTGRFIGNLPDNMQESKFYGVELDSISGQIAKKLYPNANIQIKGFEKTEFSNNLFDVAVGNVPFGEYKVSDREYEKNNFLIHDYFFAKTLNKVRSGGVVAFITSNGTLDKKSEDIRRYISERAEFLGAIRLPNNTFKGEAGTEVTSDIIFLKKRDRLLKLDEDWVKLDTDEKGLTYNKYFIDNPDMVLGNMEEVSSKFGTALACVDDGGISLEEKLNIAIKNISGIYEKAQLGEELETETIPADDSVKNYSYAVIDDKVYFRENSVMQKLNLNKVDEEKVKSYLEIEKILRQVISYQKEDYSDTEIKEKQEDLNRLYDEFSKKYGILNSKANKKLFREDANYSLLSTLEKLDKEGNFIGKSDIFTKRTIKKAVAITHTDNLTEALILSISQKGKVNFDYIEKLTEKTRGEIIEGLKGEIFLNLDGFDPSDTTPFSSAVDLGDFSRSYVTADEYLSGNIREKIEVIDSYIKNVEHELEQNEQAQNTDTELLKQDNITLKKELFSLNYQKQKLLEVMPKELEASEITVRMGATWIPEKDYKSFMFHLLKTSASNRWNIDIKYTNFTGEYRVEGKSIDKGNDLANFTYGTSRVSAYKLIEDTLNLRDTNVYDQIVDENGKKSSVLNKEETMLARSKQEIIKEEFKNWIFDDIDRRTRLVKEYNERFNSIRLREYDGSNLTFDGMNPEIELRPHQRDAIARGLFGGNTLLAHEVGAGKTFEMIGIAMESKRLGMSNKAMFVVPNHIVEQFGREFNELYPAANILCATEKDFTPDKRKRFCSRIATSDYDAVIIGHSQFERIPISKERQEYELQSQIDEIVEFISEYKRERDQKFTVKQLEKTKKGLEAKLKKLNDDYKKDDVVTFEELGIDKLFVDEVQAFKNLYLFTKMRNVAGITTTDSQKSSDMLMKCRYMDEITNNKGIVFATGTPVSNSMAELYTMQRYLQYDELKKMHLQHFDSWASTFGETVTAIELNPEGNGYQSKTRFAKFYNLPELMNIVKQFMDIKTSDVLNLPVPNAHYETIKTKPTGEQKEILKSFSKRADKVREKQVDSSVDNMLLITNDGKKMALDQRLINPLLPDDKNSKVNACVSNVFSIWDKYRDKKSTQLIFCDMSTPSSEFNVYDDIKEKLIKMGIPEDEIEFIHSAKNNKEKDVIFNKVRKGEIRILLGSTQKMGAGTNAQNKLIAIHDLDIPWRPADLEQRRGRIVRQGNENREVHIFRYITENTFDAYLFQTLENKQKYISQIMTSKTPVRVAEDVDEATLNYAEIKALATGNPLIREKMDLDVEVSKLKMLESNFKSNLYKMEDKVVKVYPKEIESLKEKIENLKKDIEKVEPYGDEKAAKIAKTAKTEEYAQTALENIGENNKETEGMADKETSSKFTSLTLSGRKYTDKKQAGEFLINRIKGIKKLDDFRFEEVKIGEYRNFDLFVYYDSFSNQYKFNLKGEESHYGEFGTDEIGNITRMDNVLDRMPERLEQTLGKLKDTENQFETAKLETQKKFPQAELLKEKTLRLAEVNNLLDMGQKEDIKEEKNPLLEEVKEELIHFLNKEYDEAHSIEDFDTMFPDLTDIGLAYTTTPDEKHEIQTSLDLINYKMNTYVDNTLIDSFSYTYNPLDASDTKELIQIKTGIALWDFNELVYVDEEKLKAALGLEIDDDGNFYDPLSKDMDLDGVIDRYDADFRDSNVQNVGDFDKKEKSSVMGRLNGYKEQINQTEKRENKAECFEEVR</sequence>
<dbReference type="InterPro" id="IPR054468">
    <property type="entry name" value="NrSPol-like_HBD"/>
</dbReference>
<comment type="caution">
    <text evidence="3">The sequence shown here is derived from an EMBL/GenBank/DDBJ whole genome shotgun (WGS) entry which is preliminary data.</text>
</comment>
<protein>
    <submittedName>
        <fullName evidence="3">Helicase C-terminal domain protein</fullName>
    </submittedName>
</protein>
<dbReference type="GO" id="GO:0004386">
    <property type="term" value="F:helicase activity"/>
    <property type="evidence" value="ECO:0007669"/>
    <property type="project" value="UniProtKB-KW"/>
</dbReference>
<dbReference type="SUPFAM" id="SSF52540">
    <property type="entry name" value="P-loop containing nucleoside triphosphate hydrolases"/>
    <property type="match status" value="2"/>
</dbReference>
<dbReference type="SMART" id="SM00490">
    <property type="entry name" value="HELICc"/>
    <property type="match status" value="1"/>
</dbReference>
<proteinExistence type="predicted"/>
<dbReference type="SUPFAM" id="SSF53335">
    <property type="entry name" value="S-adenosyl-L-methionine-dependent methyltransferases"/>
    <property type="match status" value="1"/>
</dbReference>
<dbReference type="Pfam" id="PF22763">
    <property type="entry name" value="NrS1-1_pol-like_HBD"/>
    <property type="match status" value="1"/>
</dbReference>
<evidence type="ECO:0000256" key="1">
    <source>
        <dbReference type="SAM" id="MobiDB-lite"/>
    </source>
</evidence>
<dbReference type="EMBL" id="ALNK01000027">
    <property type="protein sequence ID" value="EJU21539.1"/>
    <property type="molecule type" value="Genomic_DNA"/>
</dbReference>
<dbReference type="InterPro" id="IPR014001">
    <property type="entry name" value="Helicase_ATP-bd"/>
</dbReference>
<feature type="region of interest" description="Disordered" evidence="1">
    <location>
        <begin position="606"/>
        <end position="763"/>
    </location>
</feature>
<dbReference type="PRINTS" id="PR00507">
    <property type="entry name" value="N12N6MTFRASE"/>
</dbReference>
<dbReference type="PROSITE" id="PS51194">
    <property type="entry name" value="HELICASE_CTER"/>
    <property type="match status" value="1"/>
</dbReference>
<dbReference type="InterPro" id="IPR006935">
    <property type="entry name" value="Helicase/UvrB_N"/>
</dbReference>
<keyword evidence="3" id="KW-0378">Hydrolase</keyword>
<dbReference type="Proteomes" id="UP000005244">
    <property type="component" value="Unassembled WGS sequence"/>
</dbReference>
<evidence type="ECO:0000313" key="4">
    <source>
        <dbReference type="Proteomes" id="UP000005244"/>
    </source>
</evidence>
<dbReference type="SMART" id="SM00487">
    <property type="entry name" value="DEXDc"/>
    <property type="match status" value="1"/>
</dbReference>
<feature type="compositionally biased region" description="Basic and acidic residues" evidence="1">
    <location>
        <begin position="692"/>
        <end position="703"/>
    </location>
</feature>
<evidence type="ECO:0000259" key="2">
    <source>
        <dbReference type="PROSITE" id="PS51194"/>
    </source>
</evidence>
<dbReference type="GO" id="GO:0003677">
    <property type="term" value="F:DNA binding"/>
    <property type="evidence" value="ECO:0007669"/>
    <property type="project" value="InterPro"/>
</dbReference>
<dbReference type="InterPro" id="IPR029063">
    <property type="entry name" value="SAM-dependent_MTases_sf"/>
</dbReference>
<reference evidence="3 4" key="1">
    <citation type="submission" date="2012-07" db="EMBL/GenBank/DDBJ databases">
        <authorList>
            <person name="Durkin A.S."/>
            <person name="McCorrison J."/>
            <person name="Torralba M."/>
            <person name="Gillis M."/>
            <person name="Methe B."/>
            <person name="Sutton G."/>
            <person name="Nelson K.E."/>
        </authorList>
    </citation>
    <scope>NUCLEOTIDE SEQUENCE [LARGE SCALE GENOMIC DNA]</scope>
    <source>
        <strain evidence="3 4">OBRC8</strain>
    </source>
</reference>
<feature type="compositionally biased region" description="Basic and acidic residues" evidence="1">
    <location>
        <begin position="741"/>
        <end position="763"/>
    </location>
</feature>
<dbReference type="PANTHER" id="PTHR41313">
    <property type="entry name" value="ADENINE-SPECIFIC METHYLTRANSFERASE"/>
    <property type="match status" value="1"/>
</dbReference>
<feature type="region of interest" description="Disordered" evidence="1">
    <location>
        <begin position="1135"/>
        <end position="1162"/>
    </location>
</feature>
<keyword evidence="3" id="KW-0067">ATP-binding</keyword>